<dbReference type="InterPro" id="IPR036388">
    <property type="entry name" value="WH-like_DNA-bd_sf"/>
</dbReference>
<protein>
    <recommendedName>
        <fullName evidence="1">DprA winged helix domain-containing protein</fullName>
    </recommendedName>
</protein>
<evidence type="ECO:0000259" key="1">
    <source>
        <dbReference type="Pfam" id="PF17782"/>
    </source>
</evidence>
<gene>
    <name evidence="2" type="ORF">METZ01_LOCUS231228</name>
</gene>
<accession>A0A382GU54</accession>
<dbReference type="Pfam" id="PF17782">
    <property type="entry name" value="WHD_DprA"/>
    <property type="match status" value="1"/>
</dbReference>
<dbReference type="AlphaFoldDB" id="A0A382GU54"/>
<dbReference type="Gene3D" id="1.10.10.10">
    <property type="entry name" value="Winged helix-like DNA-binding domain superfamily/Winged helix DNA-binding domain"/>
    <property type="match status" value="1"/>
</dbReference>
<dbReference type="EMBL" id="UINC01057343">
    <property type="protein sequence ID" value="SVB78374.1"/>
    <property type="molecule type" value="Genomic_DNA"/>
</dbReference>
<proteinExistence type="predicted"/>
<reference evidence="2" key="1">
    <citation type="submission" date="2018-05" db="EMBL/GenBank/DDBJ databases">
        <authorList>
            <person name="Lanie J.A."/>
            <person name="Ng W.-L."/>
            <person name="Kazmierczak K.M."/>
            <person name="Andrzejewski T.M."/>
            <person name="Davidsen T.M."/>
            <person name="Wayne K.J."/>
            <person name="Tettelin H."/>
            <person name="Glass J.I."/>
            <person name="Rusch D."/>
            <person name="Podicherti R."/>
            <person name="Tsui H.-C.T."/>
            <person name="Winkler M.E."/>
        </authorList>
    </citation>
    <scope>NUCLEOTIDE SEQUENCE</scope>
</reference>
<sequence length="49" mass="5512">MNNLGHDPVHIDELANTVDMNISSLLQILLKLELKNVVQQIGGKRFDRA</sequence>
<dbReference type="InterPro" id="IPR041614">
    <property type="entry name" value="DprA_WH"/>
</dbReference>
<organism evidence="2">
    <name type="scientific">marine metagenome</name>
    <dbReference type="NCBI Taxonomy" id="408172"/>
    <lineage>
        <taxon>unclassified sequences</taxon>
        <taxon>metagenomes</taxon>
        <taxon>ecological metagenomes</taxon>
    </lineage>
</organism>
<evidence type="ECO:0000313" key="2">
    <source>
        <dbReference type="EMBL" id="SVB78374.1"/>
    </source>
</evidence>
<name>A0A382GU54_9ZZZZ</name>
<feature type="domain" description="DprA winged helix" evidence="1">
    <location>
        <begin position="2"/>
        <end position="44"/>
    </location>
</feature>